<feature type="compositionally biased region" description="Basic residues" evidence="9">
    <location>
        <begin position="1"/>
        <end position="11"/>
    </location>
</feature>
<dbReference type="EMBL" id="DRQG01000153">
    <property type="protein sequence ID" value="HGY57323.1"/>
    <property type="molecule type" value="Genomic_DNA"/>
</dbReference>
<comment type="function">
    <text evidence="1 8">Binds directly to 16S ribosomal RNA.</text>
</comment>
<feature type="region of interest" description="Disordered" evidence="9">
    <location>
        <begin position="1"/>
        <end position="22"/>
    </location>
</feature>
<evidence type="ECO:0000256" key="5">
    <source>
        <dbReference type="ARBA" id="ARBA00022980"/>
    </source>
</evidence>
<keyword evidence="6 8" id="KW-0687">Ribonucleoprotein</keyword>
<dbReference type="InterPro" id="IPR036510">
    <property type="entry name" value="Ribosomal_bS20_sf"/>
</dbReference>
<dbReference type="GO" id="GO:0015935">
    <property type="term" value="C:small ribosomal subunit"/>
    <property type="evidence" value="ECO:0007669"/>
    <property type="project" value="TreeGrafter"/>
</dbReference>
<keyword evidence="5 8" id="KW-0689">Ribosomal protein</keyword>
<dbReference type="NCBIfam" id="TIGR00029">
    <property type="entry name" value="S20"/>
    <property type="match status" value="1"/>
</dbReference>
<dbReference type="Proteomes" id="UP000885779">
    <property type="component" value="Unassembled WGS sequence"/>
</dbReference>
<sequence length="84" mass="9708">MAHHKSAIKRIRTSEKARGMNRHYKRKLKIAIKELLASETKSEAEPKLKTVYSLLDKLALKNIIHRNKAANKKARLTRFVSKLS</sequence>
<evidence type="ECO:0000256" key="3">
    <source>
        <dbReference type="ARBA" id="ARBA00022730"/>
    </source>
</evidence>
<evidence type="ECO:0000256" key="6">
    <source>
        <dbReference type="ARBA" id="ARBA00023274"/>
    </source>
</evidence>
<proteinExistence type="inferred from homology"/>
<evidence type="ECO:0000256" key="2">
    <source>
        <dbReference type="ARBA" id="ARBA00007634"/>
    </source>
</evidence>
<protein>
    <recommendedName>
        <fullName evidence="7 8">Small ribosomal subunit protein bS20</fullName>
    </recommendedName>
</protein>
<keyword evidence="3 8" id="KW-0699">rRNA-binding</keyword>
<name>A0A7V4U3L6_CALAY</name>
<accession>A0A7V4U3L6</accession>
<dbReference type="GO" id="GO:0003735">
    <property type="term" value="F:structural constituent of ribosome"/>
    <property type="evidence" value="ECO:0007669"/>
    <property type="project" value="InterPro"/>
</dbReference>
<dbReference type="Pfam" id="PF01649">
    <property type="entry name" value="Ribosomal_S20p"/>
    <property type="match status" value="1"/>
</dbReference>
<evidence type="ECO:0000256" key="4">
    <source>
        <dbReference type="ARBA" id="ARBA00022884"/>
    </source>
</evidence>
<dbReference type="GO" id="GO:0070181">
    <property type="term" value="F:small ribosomal subunit rRNA binding"/>
    <property type="evidence" value="ECO:0007669"/>
    <property type="project" value="TreeGrafter"/>
</dbReference>
<evidence type="ECO:0000256" key="9">
    <source>
        <dbReference type="SAM" id="MobiDB-lite"/>
    </source>
</evidence>
<reference evidence="10" key="1">
    <citation type="journal article" date="2020" name="mSystems">
        <title>Genome- and Community-Level Interaction Insights into Carbon Utilization and Element Cycling Functions of Hydrothermarchaeota in Hydrothermal Sediment.</title>
        <authorList>
            <person name="Zhou Z."/>
            <person name="Liu Y."/>
            <person name="Xu W."/>
            <person name="Pan J."/>
            <person name="Luo Z.H."/>
            <person name="Li M."/>
        </authorList>
    </citation>
    <scope>NUCLEOTIDE SEQUENCE [LARGE SCALE GENOMIC DNA]</scope>
    <source>
        <strain evidence="10">HyVt-577</strain>
    </source>
</reference>
<dbReference type="PANTHER" id="PTHR33398">
    <property type="entry name" value="30S RIBOSOMAL PROTEIN S20"/>
    <property type="match status" value="1"/>
</dbReference>
<dbReference type="SUPFAM" id="SSF46992">
    <property type="entry name" value="Ribosomal protein S20"/>
    <property type="match status" value="1"/>
</dbReference>
<evidence type="ECO:0000313" key="10">
    <source>
        <dbReference type="EMBL" id="HGY57323.1"/>
    </source>
</evidence>
<evidence type="ECO:0000256" key="7">
    <source>
        <dbReference type="ARBA" id="ARBA00035136"/>
    </source>
</evidence>
<evidence type="ECO:0000256" key="8">
    <source>
        <dbReference type="HAMAP-Rule" id="MF_00500"/>
    </source>
</evidence>
<dbReference type="GO" id="GO:0005829">
    <property type="term" value="C:cytosol"/>
    <property type="evidence" value="ECO:0007669"/>
    <property type="project" value="TreeGrafter"/>
</dbReference>
<dbReference type="HAMAP" id="MF_00500">
    <property type="entry name" value="Ribosomal_bS20"/>
    <property type="match status" value="1"/>
</dbReference>
<dbReference type="PANTHER" id="PTHR33398:SF1">
    <property type="entry name" value="SMALL RIBOSOMAL SUBUNIT PROTEIN BS20C"/>
    <property type="match status" value="1"/>
</dbReference>
<comment type="caution">
    <text evidence="10">The sequence shown here is derived from an EMBL/GenBank/DDBJ whole genome shotgun (WGS) entry which is preliminary data.</text>
</comment>
<dbReference type="Gene3D" id="1.20.58.110">
    <property type="entry name" value="Ribosomal protein S20"/>
    <property type="match status" value="1"/>
</dbReference>
<keyword evidence="4 8" id="KW-0694">RNA-binding</keyword>
<comment type="similarity">
    <text evidence="2 8">Belongs to the bacterial ribosomal protein bS20 family.</text>
</comment>
<evidence type="ECO:0000256" key="1">
    <source>
        <dbReference type="ARBA" id="ARBA00003134"/>
    </source>
</evidence>
<gene>
    <name evidence="8 10" type="primary">rpsT</name>
    <name evidence="10" type="ORF">ENK44_16565</name>
</gene>
<dbReference type="InterPro" id="IPR002583">
    <property type="entry name" value="Ribosomal_bS20"/>
</dbReference>
<organism evidence="10">
    <name type="scientific">Caldithrix abyssi</name>
    <dbReference type="NCBI Taxonomy" id="187145"/>
    <lineage>
        <taxon>Bacteria</taxon>
        <taxon>Pseudomonadati</taxon>
        <taxon>Calditrichota</taxon>
        <taxon>Calditrichia</taxon>
        <taxon>Calditrichales</taxon>
        <taxon>Calditrichaceae</taxon>
        <taxon>Caldithrix</taxon>
    </lineage>
</organism>
<dbReference type="AlphaFoldDB" id="A0A7V4U3L6"/>
<dbReference type="GO" id="GO:0006412">
    <property type="term" value="P:translation"/>
    <property type="evidence" value="ECO:0007669"/>
    <property type="project" value="UniProtKB-UniRule"/>
</dbReference>